<reference evidence="6 7" key="1">
    <citation type="submission" date="2018-01" db="EMBL/GenBank/DDBJ databases">
        <title>The draft genome sequence of Halioglobus japonicus S1-36.</title>
        <authorList>
            <person name="Du Z.-J."/>
            <person name="Shi M.-J."/>
        </authorList>
    </citation>
    <scope>NUCLEOTIDE SEQUENCE [LARGE SCALE GENOMIC DNA]</scope>
    <source>
        <strain evidence="6 7">S1-36</strain>
    </source>
</reference>
<evidence type="ECO:0000256" key="4">
    <source>
        <dbReference type="ARBA" id="ARBA00023136"/>
    </source>
</evidence>
<dbReference type="GO" id="GO:0012505">
    <property type="term" value="C:endomembrane system"/>
    <property type="evidence" value="ECO:0007669"/>
    <property type="project" value="UniProtKB-SubCell"/>
</dbReference>
<dbReference type="AlphaFoldDB" id="A0AAP8MHD0"/>
<evidence type="ECO:0000256" key="1">
    <source>
        <dbReference type="ARBA" id="ARBA00004127"/>
    </source>
</evidence>
<accession>A0AAP8MHD0</accession>
<evidence type="ECO:0000313" key="6">
    <source>
        <dbReference type="EMBL" id="PLW87941.1"/>
    </source>
</evidence>
<keyword evidence="7" id="KW-1185">Reference proteome</keyword>
<gene>
    <name evidence="6" type="ORF">C0029_05095</name>
</gene>
<evidence type="ECO:0000259" key="5">
    <source>
        <dbReference type="Pfam" id="PF06803"/>
    </source>
</evidence>
<evidence type="ECO:0000256" key="3">
    <source>
        <dbReference type="ARBA" id="ARBA00022989"/>
    </source>
</evidence>
<keyword evidence="4" id="KW-0472">Membrane</keyword>
<keyword evidence="2" id="KW-0812">Transmembrane</keyword>
<evidence type="ECO:0000256" key="2">
    <source>
        <dbReference type="ARBA" id="ARBA00022692"/>
    </source>
</evidence>
<name>A0AAP8MHD0_9GAMM</name>
<comment type="caution">
    <text evidence="6">The sequence shown here is derived from an EMBL/GenBank/DDBJ whole genome shotgun (WGS) entry which is preliminary data.</text>
</comment>
<organism evidence="6 7">
    <name type="scientific">Halioglobus japonicus</name>
    <dbReference type="NCBI Taxonomy" id="930805"/>
    <lineage>
        <taxon>Bacteria</taxon>
        <taxon>Pseudomonadati</taxon>
        <taxon>Pseudomonadota</taxon>
        <taxon>Gammaproteobacteria</taxon>
        <taxon>Cellvibrionales</taxon>
        <taxon>Halieaceae</taxon>
        <taxon>Halioglobus</taxon>
    </lineage>
</organism>
<dbReference type="Pfam" id="PF06803">
    <property type="entry name" value="DUF1232"/>
    <property type="match status" value="1"/>
</dbReference>
<dbReference type="InterPro" id="IPR016983">
    <property type="entry name" value="UCP031804"/>
</dbReference>
<evidence type="ECO:0000313" key="7">
    <source>
        <dbReference type="Proteomes" id="UP000235162"/>
    </source>
</evidence>
<sequence length="130" mass="14204">MNSSRGYLADIMKDQNEFQDAYSEQNFWRKLTGYAKSAGREVVENALLLFYAMQEEDAPAWAKATIAGALGYFIVPIDAIADLTPAVGYADDLGVLALAIAAVAQYINDDVRAKTAAKLDSWFGDDDKPD</sequence>
<keyword evidence="3" id="KW-1133">Transmembrane helix</keyword>
<dbReference type="PIRSF" id="PIRSF031804">
    <property type="entry name" value="UCP031804"/>
    <property type="match status" value="1"/>
</dbReference>
<dbReference type="Proteomes" id="UP000235162">
    <property type="component" value="Unassembled WGS sequence"/>
</dbReference>
<feature type="domain" description="DUF1232" evidence="5">
    <location>
        <begin position="62"/>
        <end position="98"/>
    </location>
</feature>
<proteinExistence type="predicted"/>
<protein>
    <recommendedName>
        <fullName evidence="5">DUF1232 domain-containing protein</fullName>
    </recommendedName>
</protein>
<dbReference type="InterPro" id="IPR010652">
    <property type="entry name" value="DUF1232"/>
</dbReference>
<dbReference type="EMBL" id="PKUR01000001">
    <property type="protein sequence ID" value="PLW87941.1"/>
    <property type="molecule type" value="Genomic_DNA"/>
</dbReference>
<comment type="subcellular location">
    <subcellularLocation>
        <location evidence="1">Endomembrane system</location>
        <topology evidence="1">Multi-pass membrane protein</topology>
    </subcellularLocation>
</comment>